<organism evidence="2 3">
    <name type="scientific">Cymbomonas tetramitiformis</name>
    <dbReference type="NCBI Taxonomy" id="36881"/>
    <lineage>
        <taxon>Eukaryota</taxon>
        <taxon>Viridiplantae</taxon>
        <taxon>Chlorophyta</taxon>
        <taxon>Pyramimonadophyceae</taxon>
        <taxon>Pyramimonadales</taxon>
        <taxon>Pyramimonadaceae</taxon>
        <taxon>Cymbomonas</taxon>
    </lineage>
</organism>
<sequence length="90" mass="9552">MPPSSVSPTTSPTSSPSAPPTASPSNSPTSVPPTPHLSSSHGSSDYHATFLSISDHLPYYARTDAIANGIPVLATYSWSHYNFSHHRCPF</sequence>
<protein>
    <submittedName>
        <fullName evidence="2">Uncharacterized protein</fullName>
    </submittedName>
</protein>
<reference evidence="2 3" key="1">
    <citation type="journal article" date="2015" name="Genome Biol. Evol.">
        <title>Comparative Genomics of a Bacterivorous Green Alga Reveals Evolutionary Causalities and Consequences of Phago-Mixotrophic Mode of Nutrition.</title>
        <authorList>
            <person name="Burns J.A."/>
            <person name="Paasch A."/>
            <person name="Narechania A."/>
            <person name="Kim E."/>
        </authorList>
    </citation>
    <scope>NUCLEOTIDE SEQUENCE [LARGE SCALE GENOMIC DNA]</scope>
    <source>
        <strain evidence="2 3">PLY_AMNH</strain>
    </source>
</reference>
<dbReference type="EMBL" id="LGRX02004616">
    <property type="protein sequence ID" value="KAK3279907.1"/>
    <property type="molecule type" value="Genomic_DNA"/>
</dbReference>
<evidence type="ECO:0000313" key="2">
    <source>
        <dbReference type="EMBL" id="KAK3279907.1"/>
    </source>
</evidence>
<proteinExistence type="predicted"/>
<keyword evidence="3" id="KW-1185">Reference proteome</keyword>
<feature type="region of interest" description="Disordered" evidence="1">
    <location>
        <begin position="1"/>
        <end position="44"/>
    </location>
</feature>
<feature type="compositionally biased region" description="Low complexity" evidence="1">
    <location>
        <begin position="1"/>
        <end position="16"/>
    </location>
</feature>
<dbReference type="Proteomes" id="UP001190700">
    <property type="component" value="Unassembled WGS sequence"/>
</dbReference>
<comment type="caution">
    <text evidence="2">The sequence shown here is derived from an EMBL/GenBank/DDBJ whole genome shotgun (WGS) entry which is preliminary data.</text>
</comment>
<accession>A0AAE0GKP4</accession>
<gene>
    <name evidence="2" type="ORF">CYMTET_12227</name>
</gene>
<evidence type="ECO:0000256" key="1">
    <source>
        <dbReference type="SAM" id="MobiDB-lite"/>
    </source>
</evidence>
<evidence type="ECO:0000313" key="3">
    <source>
        <dbReference type="Proteomes" id="UP001190700"/>
    </source>
</evidence>
<name>A0AAE0GKP4_9CHLO</name>
<dbReference type="AlphaFoldDB" id="A0AAE0GKP4"/>